<accession>A0A6J4KSU6</accession>
<dbReference type="EC" id="1.1.1.42" evidence="1"/>
<feature type="non-terminal residue" evidence="1">
    <location>
        <position position="44"/>
    </location>
</feature>
<organism evidence="1">
    <name type="scientific">uncultured Friedmanniella sp</name>
    <dbReference type="NCBI Taxonomy" id="335381"/>
    <lineage>
        <taxon>Bacteria</taxon>
        <taxon>Bacillati</taxon>
        <taxon>Actinomycetota</taxon>
        <taxon>Actinomycetes</taxon>
        <taxon>Propionibacteriales</taxon>
        <taxon>Nocardioidaceae</taxon>
        <taxon>Friedmanniella</taxon>
        <taxon>environmental samples</taxon>
    </lineage>
</organism>
<gene>
    <name evidence="1" type="ORF">AVDCRST_MAG48-2251</name>
</gene>
<protein>
    <submittedName>
        <fullName evidence="1">Isocitrate dehydrogenase [NADP] Monomeric isocitrate dehydrogenase [NADP]</fullName>
        <ecNumber evidence="1">1.1.1.42</ecNumber>
    </submittedName>
</protein>
<proteinExistence type="predicted"/>
<dbReference type="EMBL" id="CADCTS010000320">
    <property type="protein sequence ID" value="CAA9313971.1"/>
    <property type="molecule type" value="Genomic_DNA"/>
</dbReference>
<evidence type="ECO:0000313" key="1">
    <source>
        <dbReference type="EMBL" id="CAA9313971.1"/>
    </source>
</evidence>
<reference evidence="1" key="1">
    <citation type="submission" date="2020-02" db="EMBL/GenBank/DDBJ databases">
        <authorList>
            <person name="Meier V. D."/>
        </authorList>
    </citation>
    <scope>NUCLEOTIDE SEQUENCE</scope>
    <source>
        <strain evidence="1">AVDCRST_MAG48</strain>
    </source>
</reference>
<dbReference type="AlphaFoldDB" id="A0A6J4KSU6"/>
<keyword evidence="1" id="KW-0560">Oxidoreductase</keyword>
<dbReference type="GO" id="GO:0004450">
    <property type="term" value="F:isocitrate dehydrogenase (NADP+) activity"/>
    <property type="evidence" value="ECO:0007669"/>
    <property type="project" value="UniProtKB-EC"/>
</dbReference>
<name>A0A6J4KSU6_9ACTN</name>
<feature type="non-terminal residue" evidence="1">
    <location>
        <position position="1"/>
    </location>
</feature>
<sequence>DRQRDFHCFRHHHLHPHRRGARAGHLLAAADRAGLRLDGRGVGG</sequence>